<name>A0A8J9YBL7_9NEOP</name>
<evidence type="ECO:0000259" key="3">
    <source>
        <dbReference type="PROSITE" id="PS50003"/>
    </source>
</evidence>
<dbReference type="InterPro" id="IPR011993">
    <property type="entry name" value="PH-like_dom_sf"/>
</dbReference>
<dbReference type="Gene3D" id="2.30.29.30">
    <property type="entry name" value="Pleckstrin-homology domain (PH domain)/Phosphotyrosine-binding domain (PTB)"/>
    <property type="match status" value="1"/>
</dbReference>
<dbReference type="InterPro" id="IPR001849">
    <property type="entry name" value="PH_domain"/>
</dbReference>
<keyword evidence="5" id="KW-1185">Reference proteome</keyword>
<dbReference type="GO" id="GO:0005802">
    <property type="term" value="C:trans-Golgi network"/>
    <property type="evidence" value="ECO:0007669"/>
    <property type="project" value="TreeGrafter"/>
</dbReference>
<reference evidence="4" key="1">
    <citation type="submission" date="2021-12" db="EMBL/GenBank/DDBJ databases">
        <authorList>
            <person name="Martin H S."/>
        </authorList>
    </citation>
    <scope>NUCLEOTIDE SEQUENCE</scope>
</reference>
<dbReference type="PROSITE" id="PS50003">
    <property type="entry name" value="PH_DOMAIN"/>
    <property type="match status" value="1"/>
</dbReference>
<feature type="compositionally biased region" description="Polar residues" evidence="2">
    <location>
        <begin position="316"/>
        <end position="336"/>
    </location>
</feature>
<dbReference type="SUPFAM" id="SSF50729">
    <property type="entry name" value="PH domain-like"/>
    <property type="match status" value="1"/>
</dbReference>
<dbReference type="GO" id="GO:0001881">
    <property type="term" value="P:receptor recycling"/>
    <property type="evidence" value="ECO:0007669"/>
    <property type="project" value="TreeGrafter"/>
</dbReference>
<dbReference type="AlphaFoldDB" id="A0A8J9YBL7"/>
<dbReference type="PANTHER" id="PTHR22902">
    <property type="entry name" value="SESQUIPEDALIAN"/>
    <property type="match status" value="1"/>
</dbReference>
<dbReference type="GO" id="GO:0005829">
    <property type="term" value="C:cytosol"/>
    <property type="evidence" value="ECO:0007669"/>
    <property type="project" value="GOC"/>
</dbReference>
<dbReference type="SMART" id="SM00233">
    <property type="entry name" value="PH"/>
    <property type="match status" value="1"/>
</dbReference>
<organism evidence="4 5">
    <name type="scientific">Brenthis ino</name>
    <name type="common">lesser marbled fritillary</name>
    <dbReference type="NCBI Taxonomy" id="405034"/>
    <lineage>
        <taxon>Eukaryota</taxon>
        <taxon>Metazoa</taxon>
        <taxon>Ecdysozoa</taxon>
        <taxon>Arthropoda</taxon>
        <taxon>Hexapoda</taxon>
        <taxon>Insecta</taxon>
        <taxon>Pterygota</taxon>
        <taxon>Neoptera</taxon>
        <taxon>Endopterygota</taxon>
        <taxon>Lepidoptera</taxon>
        <taxon>Glossata</taxon>
        <taxon>Ditrysia</taxon>
        <taxon>Papilionoidea</taxon>
        <taxon>Nymphalidae</taxon>
        <taxon>Heliconiinae</taxon>
        <taxon>Argynnini</taxon>
        <taxon>Brenthis</taxon>
    </lineage>
</organism>
<protein>
    <recommendedName>
        <fullName evidence="1">Pleckstrin homology domain-containing family J member 1</fullName>
    </recommendedName>
</protein>
<dbReference type="Pfam" id="PF00169">
    <property type="entry name" value="PH"/>
    <property type="match status" value="1"/>
</dbReference>
<dbReference type="GO" id="GO:0007032">
    <property type="term" value="P:endosome organization"/>
    <property type="evidence" value="ECO:0007669"/>
    <property type="project" value="TreeGrafter"/>
</dbReference>
<evidence type="ECO:0000256" key="1">
    <source>
        <dbReference type="ARBA" id="ARBA00041004"/>
    </source>
</evidence>
<dbReference type="GO" id="GO:0042147">
    <property type="term" value="P:retrograde transport, endosome to Golgi"/>
    <property type="evidence" value="ECO:0007669"/>
    <property type="project" value="TreeGrafter"/>
</dbReference>
<dbReference type="CDD" id="cd13258">
    <property type="entry name" value="PH_PLEKHJ1"/>
    <property type="match status" value="1"/>
</dbReference>
<gene>
    <name evidence="4" type="ORF">BINO364_LOCUS10421</name>
</gene>
<evidence type="ECO:0000256" key="2">
    <source>
        <dbReference type="SAM" id="MobiDB-lite"/>
    </source>
</evidence>
<accession>A0A8J9YBL7</accession>
<proteinExistence type="predicted"/>
<dbReference type="PANTHER" id="PTHR22902:SF9">
    <property type="entry name" value="PLECKSTRIN HOMOLOGY DOMAIN-CONTAINING FAMILY J MEMBER 1"/>
    <property type="match status" value="1"/>
</dbReference>
<dbReference type="InterPro" id="IPR045188">
    <property type="entry name" value="Boi1/Boi2-like"/>
</dbReference>
<evidence type="ECO:0000313" key="5">
    <source>
        <dbReference type="Proteomes" id="UP000838878"/>
    </source>
</evidence>
<dbReference type="OrthoDB" id="10055808at2759"/>
<feature type="region of interest" description="Disordered" evidence="2">
    <location>
        <begin position="259"/>
        <end position="278"/>
    </location>
</feature>
<evidence type="ECO:0000313" key="4">
    <source>
        <dbReference type="EMBL" id="CAH0724754.1"/>
    </source>
</evidence>
<dbReference type="GO" id="GO:0055037">
    <property type="term" value="C:recycling endosome"/>
    <property type="evidence" value="ECO:0007669"/>
    <property type="project" value="TreeGrafter"/>
</dbReference>
<dbReference type="EMBL" id="OV170224">
    <property type="protein sequence ID" value="CAH0724754.1"/>
    <property type="molecule type" value="Genomic_DNA"/>
</dbReference>
<sequence length="345" mass="39266">MKCNIRELALLSDKPCVFEGRLNYKKISNGSYRNQAVFKERWFRLINNYLFYFKISEMGKFDTKNPAGMFVMENSSIQMEHDQSISFSFSLSFIDEPEKRHIFAARSEDNVVQWVMRLRQCSYEYLRSQLHTLQSKIYSITGKDPLLLVPRNDGACLWAPAVPFSTVPACTSNTSSFSCHLHTNSAFTLERSKSDVQAYKNLQAEYCNKTTFYINDYSEKRETKLESPSYTLEKSKTSAILTASLNPIDISIFDNRPQFSRAAPSPPVRKKLSPGSRHAELSNDLRAFTNEGKNLGQLGIMDATPVPPKRKISPRPNDSNGDLKNIVNSSNNSLKDNTSDDLIKF</sequence>
<feature type="non-terminal residue" evidence="4">
    <location>
        <position position="345"/>
    </location>
</feature>
<dbReference type="Proteomes" id="UP000838878">
    <property type="component" value="Chromosome 4"/>
</dbReference>
<feature type="domain" description="PH" evidence="3">
    <location>
        <begin position="15"/>
        <end position="123"/>
    </location>
</feature>
<feature type="region of interest" description="Disordered" evidence="2">
    <location>
        <begin position="297"/>
        <end position="345"/>
    </location>
</feature>
<dbReference type="GO" id="GO:0005769">
    <property type="term" value="C:early endosome"/>
    <property type="evidence" value="ECO:0007669"/>
    <property type="project" value="TreeGrafter"/>
</dbReference>